<evidence type="ECO:0000313" key="1">
    <source>
        <dbReference type="EMBL" id="KAI4862874.1"/>
    </source>
</evidence>
<name>A0ACB9YV61_9PEZI</name>
<dbReference type="Proteomes" id="UP001497700">
    <property type="component" value="Unassembled WGS sequence"/>
</dbReference>
<keyword evidence="2" id="KW-1185">Reference proteome</keyword>
<comment type="caution">
    <text evidence="1">The sequence shown here is derived from an EMBL/GenBank/DDBJ whole genome shotgun (WGS) entry which is preliminary data.</text>
</comment>
<accession>A0ACB9YV61</accession>
<sequence>MRVLNAGKSKFGRNFQDLYHFALLPWGWELFSWFCALGLLIAIYTIIYQAEGKPQQDWSFPITLNSLIATLSTIYRAVLVGIAAQILSQDKWIWFWKPSSPIQPLKNLQLFEDASRGILGAITLIPVVARHSLSSLIAITIIIVSLATGPFVQQSIRINFSESTLDSGTASLPVSFSVKDPTSYFRTLSSPSFAMWDLGATPRGALFSTLTNPLGNDSAIVPSCTTGNCTFPTLQPTQREGEVATHASIGVCNSCTDVSSLVTVALRRYSRDPTNSTHPTYSLPNGLDLVIYDSAPHMILSTQDKNLSWAENVISPEVAASSRWAFANVTVFTMAARNQSEYGDAVNPTGYAAVTCSIYPCLQYYDAFIQNGRLSESLVHSTPLYPDIGQYNITDPEELFYDGTLTLPQSNVSLAAIQSPCSPATVRTISNTSNAVDENVRIVSPDNAPNYPSVAAREECVYRFHSFMYYLMGSVIRKDLNGTCGWDVRQGNSIECGDTWWLSPFWEQKNASVGTIVDRISTISTAMTNQFRLGLSREVGSRSEVLGTALQIFSYIAVEWQWLLLPTILLALETVVLFLMIARSWRFREEEMAWKSNLLPLIYYKDRFTGADGQPIDDSIHQTDITLMGGPFRTTAQMEEISSHIRVKLQRGIRQMKDDAGEAVEIKGLKRRGRSTRDWDQDSLIMRSE</sequence>
<dbReference type="EMBL" id="MU393516">
    <property type="protein sequence ID" value="KAI4862874.1"/>
    <property type="molecule type" value="Genomic_DNA"/>
</dbReference>
<proteinExistence type="predicted"/>
<reference evidence="1 2" key="1">
    <citation type="journal article" date="2022" name="New Phytol.">
        <title>Ecological generalism drives hyperdiversity of secondary metabolite gene clusters in xylarialean endophytes.</title>
        <authorList>
            <person name="Franco M.E.E."/>
            <person name="Wisecaver J.H."/>
            <person name="Arnold A.E."/>
            <person name="Ju Y.M."/>
            <person name="Slot J.C."/>
            <person name="Ahrendt S."/>
            <person name="Moore L.P."/>
            <person name="Eastman K.E."/>
            <person name="Scott K."/>
            <person name="Konkel Z."/>
            <person name="Mondo S.J."/>
            <person name="Kuo A."/>
            <person name="Hayes R.D."/>
            <person name="Haridas S."/>
            <person name="Andreopoulos B."/>
            <person name="Riley R."/>
            <person name="LaButti K."/>
            <person name="Pangilinan J."/>
            <person name="Lipzen A."/>
            <person name="Amirebrahimi M."/>
            <person name="Yan J."/>
            <person name="Adam C."/>
            <person name="Keymanesh K."/>
            <person name="Ng V."/>
            <person name="Louie K."/>
            <person name="Northen T."/>
            <person name="Drula E."/>
            <person name="Henrissat B."/>
            <person name="Hsieh H.M."/>
            <person name="Youens-Clark K."/>
            <person name="Lutzoni F."/>
            <person name="Miadlikowska J."/>
            <person name="Eastwood D.C."/>
            <person name="Hamelin R.C."/>
            <person name="Grigoriev I.V."/>
            <person name="U'Ren J.M."/>
        </authorList>
    </citation>
    <scope>NUCLEOTIDE SEQUENCE [LARGE SCALE GENOMIC DNA]</scope>
    <source>
        <strain evidence="1 2">CBS 119005</strain>
    </source>
</reference>
<organism evidence="1 2">
    <name type="scientific">Hypoxylon rubiginosum</name>
    <dbReference type="NCBI Taxonomy" id="110542"/>
    <lineage>
        <taxon>Eukaryota</taxon>
        <taxon>Fungi</taxon>
        <taxon>Dikarya</taxon>
        <taxon>Ascomycota</taxon>
        <taxon>Pezizomycotina</taxon>
        <taxon>Sordariomycetes</taxon>
        <taxon>Xylariomycetidae</taxon>
        <taxon>Xylariales</taxon>
        <taxon>Hypoxylaceae</taxon>
        <taxon>Hypoxylon</taxon>
    </lineage>
</organism>
<protein>
    <submittedName>
        <fullName evidence="1">Uncharacterized protein</fullName>
    </submittedName>
</protein>
<gene>
    <name evidence="1" type="ORF">F4820DRAFT_450517</name>
</gene>
<evidence type="ECO:0000313" key="2">
    <source>
        <dbReference type="Proteomes" id="UP001497700"/>
    </source>
</evidence>